<proteinExistence type="predicted"/>
<sequence>MINLYFFFVKVSKKLFRSYIGHNSETSSCGDGIEHDSEGDWGGEGSNEPQHREMAGNVAPDLEVLIVKATSHTLYREEVVYTHSFLQSHCVFTRSILVATLDGNAVFFGDCDGEVLSALELLDSGDHGFF</sequence>
<evidence type="ECO:0000313" key="3">
    <source>
        <dbReference type="Proteomes" id="UP000306102"/>
    </source>
</evidence>
<reference evidence="2 3" key="1">
    <citation type="journal article" date="2018" name="Proc. Natl. Acad. Sci. U.S.A.">
        <title>Draft genome sequence of Camellia sinensis var. sinensis provides insights into the evolution of the tea genome and tea quality.</title>
        <authorList>
            <person name="Wei C."/>
            <person name="Yang H."/>
            <person name="Wang S."/>
            <person name="Zhao J."/>
            <person name="Liu C."/>
            <person name="Gao L."/>
            <person name="Xia E."/>
            <person name="Lu Y."/>
            <person name="Tai Y."/>
            <person name="She G."/>
            <person name="Sun J."/>
            <person name="Cao H."/>
            <person name="Tong W."/>
            <person name="Gao Q."/>
            <person name="Li Y."/>
            <person name="Deng W."/>
            <person name="Jiang X."/>
            <person name="Wang W."/>
            <person name="Chen Q."/>
            <person name="Zhang S."/>
            <person name="Li H."/>
            <person name="Wu J."/>
            <person name="Wang P."/>
            <person name="Li P."/>
            <person name="Shi C."/>
            <person name="Zheng F."/>
            <person name="Jian J."/>
            <person name="Huang B."/>
            <person name="Shan D."/>
            <person name="Shi M."/>
            <person name="Fang C."/>
            <person name="Yue Y."/>
            <person name="Li F."/>
            <person name="Li D."/>
            <person name="Wei S."/>
            <person name="Han B."/>
            <person name="Jiang C."/>
            <person name="Yin Y."/>
            <person name="Xia T."/>
            <person name="Zhang Z."/>
            <person name="Bennetzen J.L."/>
            <person name="Zhao S."/>
            <person name="Wan X."/>
        </authorList>
    </citation>
    <scope>NUCLEOTIDE SEQUENCE [LARGE SCALE GENOMIC DNA]</scope>
    <source>
        <strain evidence="3">cv. Shuchazao</strain>
        <tissue evidence="2">Leaf</tissue>
    </source>
</reference>
<name>A0A4S4D7M5_CAMSN</name>
<keyword evidence="3" id="KW-1185">Reference proteome</keyword>
<dbReference type="EMBL" id="SDRB02012198">
    <property type="protein sequence ID" value="THF98431.1"/>
    <property type="molecule type" value="Genomic_DNA"/>
</dbReference>
<dbReference type="Proteomes" id="UP000306102">
    <property type="component" value="Unassembled WGS sequence"/>
</dbReference>
<dbReference type="AlphaFoldDB" id="A0A4S4D7M5"/>
<gene>
    <name evidence="2" type="ORF">TEA_029522</name>
</gene>
<comment type="caution">
    <text evidence="2">The sequence shown here is derived from an EMBL/GenBank/DDBJ whole genome shotgun (WGS) entry which is preliminary data.</text>
</comment>
<protein>
    <submittedName>
        <fullName evidence="2">Uncharacterized protein</fullName>
    </submittedName>
</protein>
<organism evidence="2 3">
    <name type="scientific">Camellia sinensis var. sinensis</name>
    <name type="common">China tea</name>
    <dbReference type="NCBI Taxonomy" id="542762"/>
    <lineage>
        <taxon>Eukaryota</taxon>
        <taxon>Viridiplantae</taxon>
        <taxon>Streptophyta</taxon>
        <taxon>Embryophyta</taxon>
        <taxon>Tracheophyta</taxon>
        <taxon>Spermatophyta</taxon>
        <taxon>Magnoliopsida</taxon>
        <taxon>eudicotyledons</taxon>
        <taxon>Gunneridae</taxon>
        <taxon>Pentapetalae</taxon>
        <taxon>asterids</taxon>
        <taxon>Ericales</taxon>
        <taxon>Theaceae</taxon>
        <taxon>Camellia</taxon>
    </lineage>
</organism>
<feature type="region of interest" description="Disordered" evidence="1">
    <location>
        <begin position="25"/>
        <end position="53"/>
    </location>
</feature>
<accession>A0A4S4D7M5</accession>
<evidence type="ECO:0000256" key="1">
    <source>
        <dbReference type="SAM" id="MobiDB-lite"/>
    </source>
</evidence>
<evidence type="ECO:0000313" key="2">
    <source>
        <dbReference type="EMBL" id="THF98431.1"/>
    </source>
</evidence>